<gene>
    <name evidence="1" type="ORF">O3P69_007883</name>
</gene>
<organism evidence="1 2">
    <name type="scientific">Scylla paramamosain</name>
    <name type="common">Mud crab</name>
    <dbReference type="NCBI Taxonomy" id="85552"/>
    <lineage>
        <taxon>Eukaryota</taxon>
        <taxon>Metazoa</taxon>
        <taxon>Ecdysozoa</taxon>
        <taxon>Arthropoda</taxon>
        <taxon>Crustacea</taxon>
        <taxon>Multicrustacea</taxon>
        <taxon>Malacostraca</taxon>
        <taxon>Eumalacostraca</taxon>
        <taxon>Eucarida</taxon>
        <taxon>Decapoda</taxon>
        <taxon>Pleocyemata</taxon>
        <taxon>Brachyura</taxon>
        <taxon>Eubrachyura</taxon>
        <taxon>Portunoidea</taxon>
        <taxon>Portunidae</taxon>
        <taxon>Portuninae</taxon>
        <taxon>Scylla</taxon>
    </lineage>
</organism>
<evidence type="ECO:0000313" key="1">
    <source>
        <dbReference type="EMBL" id="KAK8374168.1"/>
    </source>
</evidence>
<evidence type="ECO:0000313" key="2">
    <source>
        <dbReference type="Proteomes" id="UP001487740"/>
    </source>
</evidence>
<reference evidence="1 2" key="1">
    <citation type="submission" date="2023-03" db="EMBL/GenBank/DDBJ databases">
        <title>High-quality genome of Scylla paramamosain provides insights in environmental adaptation.</title>
        <authorList>
            <person name="Zhang L."/>
        </authorList>
    </citation>
    <scope>NUCLEOTIDE SEQUENCE [LARGE SCALE GENOMIC DNA]</scope>
    <source>
        <strain evidence="1">LZ_2023a</strain>
        <tissue evidence="1">Muscle</tissue>
    </source>
</reference>
<proteinExistence type="predicted"/>
<keyword evidence="2" id="KW-1185">Reference proteome</keyword>
<dbReference type="Proteomes" id="UP001487740">
    <property type="component" value="Unassembled WGS sequence"/>
</dbReference>
<name>A0AAW0SGH0_SCYPA</name>
<dbReference type="AlphaFoldDB" id="A0AAW0SGH0"/>
<protein>
    <submittedName>
        <fullName evidence="1">Uncharacterized protein</fullName>
    </submittedName>
</protein>
<dbReference type="EMBL" id="JARAKH010000543">
    <property type="protein sequence ID" value="KAK8374168.1"/>
    <property type="molecule type" value="Genomic_DNA"/>
</dbReference>
<sequence length="162" mass="18116">MDERRVEMMIVNNEEIPVALPNSINYTSSAHDREASKGLTKSVNRLSVYIGLSAARDVLRLSNGYFFSVLTKSGIKTNGRSEGDALEERSSDGATDGIKLTTMRLTEVTMCRILNNISKEITEILKEKLSEDILFTLNRTDDDVQDFTPKPTHVPPLSRPVR</sequence>
<comment type="caution">
    <text evidence="1">The sequence shown here is derived from an EMBL/GenBank/DDBJ whole genome shotgun (WGS) entry which is preliminary data.</text>
</comment>
<accession>A0AAW0SGH0</accession>